<feature type="compositionally biased region" description="Polar residues" evidence="1">
    <location>
        <begin position="195"/>
        <end position="207"/>
    </location>
</feature>
<accession>A0A286DDV1</accession>
<dbReference type="RefSeq" id="WP_162125958.1">
    <property type="nucleotide sequence ID" value="NZ_OCND01000011.1"/>
</dbReference>
<evidence type="ECO:0000259" key="3">
    <source>
        <dbReference type="Pfam" id="PF20410"/>
    </source>
</evidence>
<dbReference type="InterPro" id="IPR036365">
    <property type="entry name" value="PGBD-like_sf"/>
</dbReference>
<dbReference type="Pfam" id="PF20410">
    <property type="entry name" value="X-Tfes_XVIPCD"/>
    <property type="match status" value="1"/>
</dbReference>
<dbReference type="Gene3D" id="1.10.101.10">
    <property type="entry name" value="PGBD-like superfamily/PGBD"/>
    <property type="match status" value="1"/>
</dbReference>
<dbReference type="SUPFAM" id="SSF53955">
    <property type="entry name" value="Lysozyme-like"/>
    <property type="match status" value="1"/>
</dbReference>
<feature type="compositionally biased region" description="Basic and acidic residues" evidence="1">
    <location>
        <begin position="408"/>
        <end position="419"/>
    </location>
</feature>
<dbReference type="InterPro" id="IPR023346">
    <property type="entry name" value="Lysozyme-like_dom_sf"/>
</dbReference>
<organism evidence="4 5">
    <name type="scientific">Pseudoxanthomonas wuyuanensis</name>
    <dbReference type="NCBI Taxonomy" id="1073196"/>
    <lineage>
        <taxon>Bacteria</taxon>
        <taxon>Pseudomonadati</taxon>
        <taxon>Pseudomonadota</taxon>
        <taxon>Gammaproteobacteria</taxon>
        <taxon>Lysobacterales</taxon>
        <taxon>Lysobacteraceae</taxon>
        <taxon>Pseudoxanthomonas</taxon>
    </lineage>
</organism>
<evidence type="ECO:0000313" key="4">
    <source>
        <dbReference type="EMBL" id="SOD56813.1"/>
    </source>
</evidence>
<name>A0A286DDV1_9GAMM</name>
<dbReference type="InterPro" id="IPR036366">
    <property type="entry name" value="PGBDSf"/>
</dbReference>
<dbReference type="Proteomes" id="UP000219374">
    <property type="component" value="Unassembled WGS sequence"/>
</dbReference>
<dbReference type="Gene3D" id="1.10.530.10">
    <property type="match status" value="1"/>
</dbReference>
<evidence type="ECO:0000313" key="5">
    <source>
        <dbReference type="Proteomes" id="UP000219374"/>
    </source>
</evidence>
<dbReference type="InterPro" id="IPR046519">
    <property type="entry name" value="X-Tfes_XVIPCD"/>
</dbReference>
<keyword evidence="5" id="KW-1185">Reference proteome</keyword>
<sequence>MSENPLLELMRRGESGAAGYNAYNRGTYVGADGRERIRGSDGPIDFSQLTLGQVQELQHLPRRDPDRLFAVGKYQIIPSTMDSGVRALGLDPNERFTPELQDRIFSEYLIVQKRPAVHDYITGKPGATLHAAQRAMAMEWASFGDPDKDGRSYYGGANRASITPEQSAEALNQMRTDYRTNIDRGMSPGDAWRAVTTSGERTQSNDSPGLLPADSAARATGAVLREGSRSDDVRHVQDTLNRLGYRDAQGNALAADGDFGPRTREAVLAFQQANGLRVDGIVGPQTLGALGRAGQMPLLSDPLHPNHAMYQQAVKGLEQLGPQAFNNRQELENAAGTLVFDARVSGLTRIDHVVASTQGTGLFAVQGRMDDPVQNRAYVDKAQAVSQPLEQSTRQLQQENLNQAPQEQQEREQRRVMVV</sequence>
<feature type="domain" description="X-Tfes XVIPCD" evidence="3">
    <location>
        <begin position="301"/>
        <end position="398"/>
    </location>
</feature>
<evidence type="ECO:0000259" key="2">
    <source>
        <dbReference type="Pfam" id="PF01471"/>
    </source>
</evidence>
<dbReference type="EMBL" id="OCND01000011">
    <property type="protein sequence ID" value="SOD56813.1"/>
    <property type="molecule type" value="Genomic_DNA"/>
</dbReference>
<feature type="region of interest" description="Disordered" evidence="1">
    <location>
        <begin position="180"/>
        <end position="213"/>
    </location>
</feature>
<dbReference type="Pfam" id="PF01471">
    <property type="entry name" value="PG_binding_1"/>
    <property type="match status" value="1"/>
</dbReference>
<evidence type="ECO:0000256" key="1">
    <source>
        <dbReference type="SAM" id="MobiDB-lite"/>
    </source>
</evidence>
<dbReference type="InterPro" id="IPR002477">
    <property type="entry name" value="Peptidoglycan-bd-like"/>
</dbReference>
<protein>
    <submittedName>
        <fullName evidence="4">Peptidoglycan binding domain-containing protein</fullName>
    </submittedName>
</protein>
<proteinExistence type="predicted"/>
<reference evidence="4 5" key="1">
    <citation type="submission" date="2017-09" db="EMBL/GenBank/DDBJ databases">
        <authorList>
            <person name="Ehlers B."/>
            <person name="Leendertz F.H."/>
        </authorList>
    </citation>
    <scope>NUCLEOTIDE SEQUENCE [LARGE SCALE GENOMIC DNA]</scope>
    <source>
        <strain evidence="4 5">CGMCC 1.10978</strain>
    </source>
</reference>
<feature type="region of interest" description="Disordered" evidence="1">
    <location>
        <begin position="400"/>
        <end position="419"/>
    </location>
</feature>
<feature type="domain" description="Peptidoglycan binding-like" evidence="2">
    <location>
        <begin position="229"/>
        <end position="290"/>
    </location>
</feature>
<dbReference type="SUPFAM" id="SSF47090">
    <property type="entry name" value="PGBD-like"/>
    <property type="match status" value="1"/>
</dbReference>
<gene>
    <name evidence="4" type="ORF">SAMN06296416_11121</name>
</gene>
<dbReference type="AlphaFoldDB" id="A0A286DDV1"/>